<dbReference type="RefSeq" id="WP_012829201.1">
    <property type="nucleotide sequence ID" value="NC_013440.1"/>
</dbReference>
<dbReference type="GO" id="GO:0009228">
    <property type="term" value="P:thiamine biosynthetic process"/>
    <property type="evidence" value="ECO:0007669"/>
    <property type="project" value="UniProtKB-KW"/>
</dbReference>
<keyword evidence="5 9" id="KW-0784">Thiamine biosynthesis</keyword>
<dbReference type="CDD" id="cd00564">
    <property type="entry name" value="TMP_TenI"/>
    <property type="match status" value="1"/>
</dbReference>
<dbReference type="InterPro" id="IPR036206">
    <property type="entry name" value="ThiamineP_synth_sf"/>
</dbReference>
<comment type="function">
    <text evidence="9">Condenses 4-methyl-5-(beta-hydroxyethyl)thiazole monophosphate (THZ-P) and 2-methyl-4-amino-5-hydroxymethyl pyrimidine pyrophosphate (HMP-PP) to form thiamine monophosphate (TMP).</text>
</comment>
<dbReference type="PANTHER" id="PTHR20857">
    <property type="entry name" value="THIAMINE-PHOSPHATE PYROPHOSPHORYLASE"/>
    <property type="match status" value="1"/>
</dbReference>
<dbReference type="Gene3D" id="3.20.20.70">
    <property type="entry name" value="Aldolase class I"/>
    <property type="match status" value="1"/>
</dbReference>
<feature type="binding site" evidence="9">
    <location>
        <position position="146"/>
    </location>
    <ligand>
        <name>4-amino-2-methyl-5-(diphosphooxymethyl)pyrimidine</name>
        <dbReference type="ChEBI" id="CHEBI:57841"/>
    </ligand>
</feature>
<dbReference type="AlphaFoldDB" id="D0LJM9"/>
<keyword evidence="3 9" id="KW-0479">Metal-binding</keyword>
<dbReference type="Proteomes" id="UP000001880">
    <property type="component" value="Chromosome"/>
</dbReference>
<dbReference type="OrthoDB" id="9810880at2"/>
<comment type="caution">
    <text evidence="9">Lacks conserved residue(s) required for the propagation of feature annotation.</text>
</comment>
<dbReference type="GO" id="GO:0009229">
    <property type="term" value="P:thiamine diphosphate biosynthetic process"/>
    <property type="evidence" value="ECO:0007669"/>
    <property type="project" value="UniProtKB-UniRule"/>
</dbReference>
<dbReference type="HAMAP" id="MF_00097">
    <property type="entry name" value="TMP_synthase"/>
    <property type="match status" value="1"/>
</dbReference>
<keyword evidence="4 9" id="KW-0460">Magnesium</keyword>
<dbReference type="EMBL" id="CP001804">
    <property type="protein sequence ID" value="ACY16603.1"/>
    <property type="molecule type" value="Genomic_DNA"/>
</dbReference>
<dbReference type="EC" id="2.5.1.3" evidence="9"/>
<dbReference type="GO" id="GO:0005737">
    <property type="term" value="C:cytoplasm"/>
    <property type="evidence" value="ECO:0007669"/>
    <property type="project" value="TreeGrafter"/>
</dbReference>
<comment type="similarity">
    <text evidence="9">Belongs to the thiamine-phosphate synthase family.</text>
</comment>
<evidence type="ECO:0000256" key="4">
    <source>
        <dbReference type="ARBA" id="ARBA00022842"/>
    </source>
</evidence>
<evidence type="ECO:0000259" key="10">
    <source>
        <dbReference type="Pfam" id="PF02581"/>
    </source>
</evidence>
<evidence type="ECO:0000256" key="8">
    <source>
        <dbReference type="ARBA" id="ARBA00047883"/>
    </source>
</evidence>
<feature type="binding site" evidence="9">
    <location>
        <begin position="143"/>
        <end position="145"/>
    </location>
    <ligand>
        <name>2-[(2R,5Z)-2-carboxy-4-methylthiazol-5(2H)-ylidene]ethyl phosphate</name>
        <dbReference type="ChEBI" id="CHEBI:62899"/>
    </ligand>
</feature>
<sequence>MSAARARLARARLYLIADREVAGERDLAALVEAALAAIPPAAAAVQLRAKGLGADALCAEAERLRALTERRQCALLINDRADVATLVGAEGVHLPERGLSIARARALLGSDALIAASRHSAEGAAAAAAQGADLVVCGPVWPTPSKPGAAGLGPEGLRRVASAMAARASGPGAAPARLFALGGVDGPERARAAVAAGACGVAGIRVFVDAQDPGAAASALYTAIAVRG</sequence>
<feature type="binding site" evidence="9">
    <location>
        <position position="117"/>
    </location>
    <ligand>
        <name>4-amino-2-methyl-5-(diphosphooxymethyl)pyrimidine</name>
        <dbReference type="ChEBI" id="CHEBI:57841"/>
    </ligand>
</feature>
<evidence type="ECO:0000256" key="6">
    <source>
        <dbReference type="ARBA" id="ARBA00047334"/>
    </source>
</evidence>
<evidence type="ECO:0000313" key="12">
    <source>
        <dbReference type="Proteomes" id="UP000001880"/>
    </source>
</evidence>
<comment type="pathway">
    <text evidence="1 9">Cofactor biosynthesis; thiamine diphosphate biosynthesis; thiamine phosphate from 4-amino-2-methyl-5-diphosphomethylpyrimidine and 4-methyl-5-(2-phosphoethyl)-thiazole: step 1/1.</text>
</comment>
<feature type="binding site" evidence="9">
    <location>
        <position position="183"/>
    </location>
    <ligand>
        <name>2-[(2R,5Z)-2-carboxy-4-methylthiazol-5(2H)-ylidene]ethyl phosphate</name>
        <dbReference type="ChEBI" id="CHEBI:62899"/>
    </ligand>
</feature>
<evidence type="ECO:0000256" key="5">
    <source>
        <dbReference type="ARBA" id="ARBA00022977"/>
    </source>
</evidence>
<dbReference type="PANTHER" id="PTHR20857:SF15">
    <property type="entry name" value="THIAMINE-PHOSPHATE SYNTHASE"/>
    <property type="match status" value="1"/>
</dbReference>
<dbReference type="InterPro" id="IPR013785">
    <property type="entry name" value="Aldolase_TIM"/>
</dbReference>
<dbReference type="UniPathway" id="UPA00060">
    <property type="reaction ID" value="UER00141"/>
</dbReference>
<keyword evidence="2 9" id="KW-0808">Transferase</keyword>
<gene>
    <name evidence="9" type="primary">thiE</name>
    <name evidence="11" type="ordered locus">Hoch_4105</name>
</gene>
<reference evidence="11 12" key="1">
    <citation type="journal article" date="2010" name="Stand. Genomic Sci.">
        <title>Complete genome sequence of Haliangium ochraceum type strain (SMP-2).</title>
        <authorList>
            <consortium name="US DOE Joint Genome Institute (JGI-PGF)"/>
            <person name="Ivanova N."/>
            <person name="Daum C."/>
            <person name="Lang E."/>
            <person name="Abt B."/>
            <person name="Kopitz M."/>
            <person name="Saunders E."/>
            <person name="Lapidus A."/>
            <person name="Lucas S."/>
            <person name="Glavina Del Rio T."/>
            <person name="Nolan M."/>
            <person name="Tice H."/>
            <person name="Copeland A."/>
            <person name="Cheng J.F."/>
            <person name="Chen F."/>
            <person name="Bruce D."/>
            <person name="Goodwin L."/>
            <person name="Pitluck S."/>
            <person name="Mavromatis K."/>
            <person name="Pati A."/>
            <person name="Mikhailova N."/>
            <person name="Chen A."/>
            <person name="Palaniappan K."/>
            <person name="Land M."/>
            <person name="Hauser L."/>
            <person name="Chang Y.J."/>
            <person name="Jeffries C.D."/>
            <person name="Detter J.C."/>
            <person name="Brettin T."/>
            <person name="Rohde M."/>
            <person name="Goker M."/>
            <person name="Bristow J."/>
            <person name="Markowitz V."/>
            <person name="Eisen J.A."/>
            <person name="Hugenholtz P."/>
            <person name="Kyrpides N.C."/>
            <person name="Klenk H.P."/>
        </authorList>
    </citation>
    <scope>NUCLEOTIDE SEQUENCE [LARGE SCALE GENOMIC DNA]</scope>
    <source>
        <strain evidence="12">DSM 14365 / CIP 107738 / JCM 11303 / AJ 13395 / SMP-2</strain>
    </source>
</reference>
<dbReference type="InterPro" id="IPR034291">
    <property type="entry name" value="TMP_synthase"/>
</dbReference>
<dbReference type="HOGENOM" id="CLU_018272_3_4_7"/>
<dbReference type="STRING" id="502025.Hoch_4105"/>
<protein>
    <recommendedName>
        <fullName evidence="9">Thiamine-phosphate synthase</fullName>
        <shortName evidence="9">TP synthase</shortName>
        <shortName evidence="9">TPS</shortName>
        <ecNumber evidence="9">2.5.1.3</ecNumber>
    </recommendedName>
    <alternativeName>
        <fullName evidence="9">Thiamine-phosphate pyrophosphorylase</fullName>
        <shortName evidence="9">TMP pyrophosphorylase</shortName>
        <shortName evidence="9">TMP-PPase</shortName>
    </alternativeName>
</protein>
<dbReference type="KEGG" id="hoh:Hoch_4105"/>
<comment type="catalytic activity">
    <reaction evidence="6 9">
        <text>4-methyl-5-(2-phosphooxyethyl)-thiazole + 4-amino-2-methyl-5-(diphosphooxymethyl)pyrimidine + H(+) = thiamine phosphate + diphosphate</text>
        <dbReference type="Rhea" id="RHEA:22328"/>
        <dbReference type="ChEBI" id="CHEBI:15378"/>
        <dbReference type="ChEBI" id="CHEBI:33019"/>
        <dbReference type="ChEBI" id="CHEBI:37575"/>
        <dbReference type="ChEBI" id="CHEBI:57841"/>
        <dbReference type="ChEBI" id="CHEBI:58296"/>
        <dbReference type="EC" id="2.5.1.3"/>
    </reaction>
</comment>
<dbReference type="InterPro" id="IPR022998">
    <property type="entry name" value="ThiamineP_synth_TenI"/>
</dbReference>
<evidence type="ECO:0000256" key="1">
    <source>
        <dbReference type="ARBA" id="ARBA00005165"/>
    </source>
</evidence>
<dbReference type="GO" id="GO:0004789">
    <property type="term" value="F:thiamine-phosphate diphosphorylase activity"/>
    <property type="evidence" value="ECO:0007669"/>
    <property type="project" value="UniProtKB-UniRule"/>
</dbReference>
<feature type="binding site" evidence="9">
    <location>
        <position position="79"/>
    </location>
    <ligand>
        <name>Mg(2+)</name>
        <dbReference type="ChEBI" id="CHEBI:18420"/>
    </ligand>
</feature>
<dbReference type="Pfam" id="PF02581">
    <property type="entry name" value="TMP-TENI"/>
    <property type="match status" value="1"/>
</dbReference>
<dbReference type="GO" id="GO:0000287">
    <property type="term" value="F:magnesium ion binding"/>
    <property type="evidence" value="ECO:0007669"/>
    <property type="project" value="UniProtKB-UniRule"/>
</dbReference>
<feature type="binding site" evidence="9">
    <location>
        <begin position="46"/>
        <end position="50"/>
    </location>
    <ligand>
        <name>4-amino-2-methyl-5-(diphosphooxymethyl)pyrimidine</name>
        <dbReference type="ChEBI" id="CHEBI:57841"/>
    </ligand>
</feature>
<feature type="domain" description="Thiamine phosphate synthase/TenI" evidence="10">
    <location>
        <begin position="13"/>
        <end position="205"/>
    </location>
</feature>
<dbReference type="eggNOG" id="COG0352">
    <property type="taxonomic scope" value="Bacteria"/>
</dbReference>
<comment type="catalytic activity">
    <reaction evidence="7 9">
        <text>2-(2-carboxy-4-methylthiazol-5-yl)ethyl phosphate + 4-amino-2-methyl-5-(diphosphooxymethyl)pyrimidine + 2 H(+) = thiamine phosphate + CO2 + diphosphate</text>
        <dbReference type="Rhea" id="RHEA:47848"/>
        <dbReference type="ChEBI" id="CHEBI:15378"/>
        <dbReference type="ChEBI" id="CHEBI:16526"/>
        <dbReference type="ChEBI" id="CHEBI:33019"/>
        <dbReference type="ChEBI" id="CHEBI:37575"/>
        <dbReference type="ChEBI" id="CHEBI:57841"/>
        <dbReference type="ChEBI" id="CHEBI:62890"/>
        <dbReference type="EC" id="2.5.1.3"/>
    </reaction>
</comment>
<evidence type="ECO:0000256" key="7">
    <source>
        <dbReference type="ARBA" id="ARBA00047851"/>
    </source>
</evidence>
<name>D0LJM9_HALO1</name>
<feature type="binding site" evidence="9">
    <location>
        <position position="78"/>
    </location>
    <ligand>
        <name>4-amino-2-methyl-5-(diphosphooxymethyl)pyrimidine</name>
        <dbReference type="ChEBI" id="CHEBI:57841"/>
    </ligand>
</feature>
<comment type="cofactor">
    <cofactor evidence="9">
        <name>Mg(2+)</name>
        <dbReference type="ChEBI" id="CHEBI:18420"/>
    </cofactor>
    <text evidence="9">Binds 1 Mg(2+) ion per subunit.</text>
</comment>
<evidence type="ECO:0000256" key="2">
    <source>
        <dbReference type="ARBA" id="ARBA00022679"/>
    </source>
</evidence>
<evidence type="ECO:0000256" key="3">
    <source>
        <dbReference type="ARBA" id="ARBA00022723"/>
    </source>
</evidence>
<organism evidence="11 12">
    <name type="scientific">Haliangium ochraceum (strain DSM 14365 / JCM 11303 / SMP-2)</name>
    <dbReference type="NCBI Taxonomy" id="502025"/>
    <lineage>
        <taxon>Bacteria</taxon>
        <taxon>Pseudomonadati</taxon>
        <taxon>Myxococcota</taxon>
        <taxon>Polyangia</taxon>
        <taxon>Haliangiales</taxon>
        <taxon>Kofleriaceae</taxon>
        <taxon>Haliangium</taxon>
    </lineage>
</organism>
<accession>D0LJM9</accession>
<evidence type="ECO:0000313" key="11">
    <source>
        <dbReference type="EMBL" id="ACY16603.1"/>
    </source>
</evidence>
<keyword evidence="12" id="KW-1185">Reference proteome</keyword>
<dbReference type="SUPFAM" id="SSF51391">
    <property type="entry name" value="Thiamin phosphate synthase"/>
    <property type="match status" value="1"/>
</dbReference>
<evidence type="ECO:0000256" key="9">
    <source>
        <dbReference type="HAMAP-Rule" id="MF_00097"/>
    </source>
</evidence>
<comment type="catalytic activity">
    <reaction evidence="8 9">
        <text>2-[(2R,5Z)-2-carboxy-4-methylthiazol-5(2H)-ylidene]ethyl phosphate + 4-amino-2-methyl-5-(diphosphooxymethyl)pyrimidine + 2 H(+) = thiamine phosphate + CO2 + diphosphate</text>
        <dbReference type="Rhea" id="RHEA:47844"/>
        <dbReference type="ChEBI" id="CHEBI:15378"/>
        <dbReference type="ChEBI" id="CHEBI:16526"/>
        <dbReference type="ChEBI" id="CHEBI:33019"/>
        <dbReference type="ChEBI" id="CHEBI:37575"/>
        <dbReference type="ChEBI" id="CHEBI:57841"/>
        <dbReference type="ChEBI" id="CHEBI:62899"/>
        <dbReference type="EC" id="2.5.1.3"/>
    </reaction>
</comment>
<proteinExistence type="inferred from homology"/>